<keyword evidence="7" id="KW-1185">Reference proteome</keyword>
<reference evidence="6" key="1">
    <citation type="submission" date="2023-03" db="EMBL/GenBank/DDBJ databases">
        <authorList>
            <person name="Steffen K."/>
            <person name="Cardenas P."/>
        </authorList>
    </citation>
    <scope>NUCLEOTIDE SEQUENCE</scope>
</reference>
<evidence type="ECO:0000256" key="3">
    <source>
        <dbReference type="ARBA" id="ARBA00022989"/>
    </source>
</evidence>
<dbReference type="PANTHER" id="PTHR12911">
    <property type="entry name" value="SAD1/UNC-84-LIKE PROTEIN-RELATED"/>
    <property type="match status" value="1"/>
</dbReference>
<evidence type="ECO:0000259" key="5">
    <source>
        <dbReference type="PROSITE" id="PS51469"/>
    </source>
</evidence>
<dbReference type="GO" id="GO:0043495">
    <property type="term" value="F:protein-membrane adaptor activity"/>
    <property type="evidence" value="ECO:0007669"/>
    <property type="project" value="TreeGrafter"/>
</dbReference>
<evidence type="ECO:0000313" key="6">
    <source>
        <dbReference type="EMBL" id="CAI7988775.1"/>
    </source>
</evidence>
<gene>
    <name evidence="6" type="ORF">GBAR_LOCUS51</name>
</gene>
<proteinExistence type="predicted"/>
<evidence type="ECO:0000313" key="7">
    <source>
        <dbReference type="Proteomes" id="UP001174909"/>
    </source>
</evidence>
<dbReference type="EMBL" id="CASHTH010000008">
    <property type="protein sequence ID" value="CAI7988775.1"/>
    <property type="molecule type" value="Genomic_DNA"/>
</dbReference>
<keyword evidence="3" id="KW-1133">Transmembrane helix</keyword>
<dbReference type="Gene3D" id="2.60.120.260">
    <property type="entry name" value="Galactose-binding domain-like"/>
    <property type="match status" value="1"/>
</dbReference>
<dbReference type="Proteomes" id="UP001174909">
    <property type="component" value="Unassembled WGS sequence"/>
</dbReference>
<keyword evidence="2" id="KW-0812">Transmembrane</keyword>
<dbReference type="InterPro" id="IPR045119">
    <property type="entry name" value="SUN1-5"/>
</dbReference>
<evidence type="ECO:0000256" key="1">
    <source>
        <dbReference type="ARBA" id="ARBA00004370"/>
    </source>
</evidence>
<comment type="caution">
    <text evidence="6">The sequence shown here is derived from an EMBL/GenBank/DDBJ whole genome shotgun (WGS) entry which is preliminary data.</text>
</comment>
<name>A0AA35VX57_GEOBA</name>
<evidence type="ECO:0000256" key="2">
    <source>
        <dbReference type="ARBA" id="ARBA00022692"/>
    </source>
</evidence>
<dbReference type="Pfam" id="PF07738">
    <property type="entry name" value="Sad1_UNC"/>
    <property type="match status" value="1"/>
</dbReference>
<dbReference type="PROSITE" id="PS51469">
    <property type="entry name" value="SUN"/>
    <property type="match status" value="1"/>
</dbReference>
<comment type="subcellular location">
    <subcellularLocation>
        <location evidence="1">Membrane</location>
    </subcellularLocation>
</comment>
<sequence>MYVYQYEDYNSPPQPGVYPGDCWAMNGVTGYALIRLKEAVVVTGVTVEHIPKDLTPSGSLTSAPREFRILGKNETELVHEGETLGQFTYTIDGTPIQEFPVRDEGKAYTHILFDFLSNHGNELYTCVYRVRVHGHPVSPST</sequence>
<feature type="domain" description="SUN" evidence="5">
    <location>
        <begin position="1"/>
        <end position="137"/>
    </location>
</feature>
<organism evidence="6 7">
    <name type="scientific">Geodia barretti</name>
    <name type="common">Barrett's horny sponge</name>
    <dbReference type="NCBI Taxonomy" id="519541"/>
    <lineage>
        <taxon>Eukaryota</taxon>
        <taxon>Metazoa</taxon>
        <taxon>Porifera</taxon>
        <taxon>Demospongiae</taxon>
        <taxon>Heteroscleromorpha</taxon>
        <taxon>Tetractinellida</taxon>
        <taxon>Astrophorina</taxon>
        <taxon>Geodiidae</taxon>
        <taxon>Geodia</taxon>
    </lineage>
</organism>
<dbReference type="InterPro" id="IPR012919">
    <property type="entry name" value="SUN_dom"/>
</dbReference>
<protein>
    <submittedName>
        <fullName evidence="6">SUN domain-containing protein 2</fullName>
    </submittedName>
</protein>
<accession>A0AA35VX57</accession>
<evidence type="ECO:0000256" key="4">
    <source>
        <dbReference type="ARBA" id="ARBA00023136"/>
    </source>
</evidence>
<dbReference type="GO" id="GO:0016020">
    <property type="term" value="C:membrane"/>
    <property type="evidence" value="ECO:0007669"/>
    <property type="project" value="UniProtKB-SubCell"/>
</dbReference>
<dbReference type="AlphaFoldDB" id="A0AA35VX57"/>
<dbReference type="PANTHER" id="PTHR12911:SF8">
    <property type="entry name" value="KLAROID PROTEIN-RELATED"/>
    <property type="match status" value="1"/>
</dbReference>
<keyword evidence="4" id="KW-0472">Membrane</keyword>
<dbReference type="GO" id="GO:0005635">
    <property type="term" value="C:nuclear envelope"/>
    <property type="evidence" value="ECO:0007669"/>
    <property type="project" value="TreeGrafter"/>
</dbReference>